<feature type="repeat" description="WD" evidence="5">
    <location>
        <begin position="62"/>
        <end position="103"/>
    </location>
</feature>
<dbReference type="EMBL" id="CAHIKZ030005093">
    <property type="protein sequence ID" value="CAE1319139.1"/>
    <property type="molecule type" value="Genomic_DNA"/>
</dbReference>
<dbReference type="SMART" id="SM00320">
    <property type="entry name" value="WD40"/>
    <property type="match status" value="6"/>
</dbReference>
<dbReference type="GO" id="GO:0048188">
    <property type="term" value="C:Set1C/COMPASS complex"/>
    <property type="evidence" value="ECO:0007669"/>
    <property type="project" value="InterPro"/>
</dbReference>
<protein>
    <submittedName>
        <fullName evidence="7">RBBP5</fullName>
    </submittedName>
</protein>
<dbReference type="PROSITE" id="PS50294">
    <property type="entry name" value="WD_REPEATS_REGION"/>
    <property type="match status" value="1"/>
</dbReference>
<dbReference type="Pfam" id="PF00400">
    <property type="entry name" value="WD40"/>
    <property type="match status" value="2"/>
</dbReference>
<dbReference type="InterPro" id="IPR036322">
    <property type="entry name" value="WD40_repeat_dom_sf"/>
</dbReference>
<reference evidence="7" key="1">
    <citation type="submission" date="2021-01" db="EMBL/GenBank/DDBJ databases">
        <authorList>
            <person name="Li R."/>
            <person name="Bekaert M."/>
        </authorList>
    </citation>
    <scope>NUCLEOTIDE SEQUENCE</scope>
    <source>
        <strain evidence="7">Farmed</strain>
    </source>
</reference>
<dbReference type="AlphaFoldDB" id="A0A812EC35"/>
<evidence type="ECO:0000256" key="6">
    <source>
        <dbReference type="SAM" id="MobiDB-lite"/>
    </source>
</evidence>
<dbReference type="InterPro" id="IPR001680">
    <property type="entry name" value="WD40_rpt"/>
</dbReference>
<dbReference type="SUPFAM" id="SSF50978">
    <property type="entry name" value="WD40 repeat-like"/>
    <property type="match status" value="1"/>
</dbReference>
<name>A0A812EC35_ACAPH</name>
<feature type="region of interest" description="Disordered" evidence="6">
    <location>
        <begin position="437"/>
        <end position="563"/>
    </location>
</feature>
<keyword evidence="3" id="KW-0677">Repeat</keyword>
<keyword evidence="4" id="KW-0539">Nucleus</keyword>
<evidence type="ECO:0000313" key="8">
    <source>
        <dbReference type="Proteomes" id="UP000597762"/>
    </source>
</evidence>
<dbReference type="Proteomes" id="UP000597762">
    <property type="component" value="Unassembled WGS sequence"/>
</dbReference>
<proteinExistence type="predicted"/>
<dbReference type="PROSITE" id="PS00678">
    <property type="entry name" value="WD_REPEATS_1"/>
    <property type="match status" value="1"/>
</dbReference>
<keyword evidence="8" id="KW-1185">Reference proteome</keyword>
<dbReference type="PROSITE" id="PS50082">
    <property type="entry name" value="WD_REPEATS_2"/>
    <property type="match status" value="1"/>
</dbReference>
<comment type="subcellular location">
    <subcellularLocation>
        <location evidence="1">Nucleus</location>
    </subcellularLocation>
</comment>
<evidence type="ECO:0000313" key="7">
    <source>
        <dbReference type="EMBL" id="CAE1319139.1"/>
    </source>
</evidence>
<comment type="caution">
    <text evidence="7">The sequence shown here is derived from an EMBL/GenBank/DDBJ whole genome shotgun (WGS) entry which is preliminary data.</text>
</comment>
<organism evidence="7 8">
    <name type="scientific">Acanthosepion pharaonis</name>
    <name type="common">Pharaoh cuttlefish</name>
    <name type="synonym">Sepia pharaonis</name>
    <dbReference type="NCBI Taxonomy" id="158019"/>
    <lineage>
        <taxon>Eukaryota</taxon>
        <taxon>Metazoa</taxon>
        <taxon>Spiralia</taxon>
        <taxon>Lophotrochozoa</taxon>
        <taxon>Mollusca</taxon>
        <taxon>Cephalopoda</taxon>
        <taxon>Coleoidea</taxon>
        <taxon>Decapodiformes</taxon>
        <taxon>Sepiida</taxon>
        <taxon>Sepiina</taxon>
        <taxon>Sepiidae</taxon>
        <taxon>Acanthosepion</taxon>
    </lineage>
</organism>
<evidence type="ECO:0000256" key="5">
    <source>
        <dbReference type="PROSITE-ProRule" id="PRU00221"/>
    </source>
</evidence>
<dbReference type="InterPro" id="IPR037850">
    <property type="entry name" value="RBBP5/Swd1"/>
</dbReference>
<evidence type="ECO:0000256" key="1">
    <source>
        <dbReference type="ARBA" id="ARBA00004123"/>
    </source>
</evidence>
<accession>A0A812EC35</accession>
<feature type="compositionally biased region" description="Basic residues" evidence="6">
    <location>
        <begin position="514"/>
        <end position="524"/>
    </location>
</feature>
<feature type="compositionally biased region" description="Acidic residues" evidence="6">
    <location>
        <begin position="344"/>
        <end position="358"/>
    </location>
</feature>
<evidence type="ECO:0000256" key="4">
    <source>
        <dbReference type="ARBA" id="ARBA00023242"/>
    </source>
</evidence>
<dbReference type="Gene3D" id="2.130.10.10">
    <property type="entry name" value="YVTN repeat-like/Quinoprotein amine dehydrogenase"/>
    <property type="match status" value="1"/>
</dbReference>
<feature type="compositionally biased region" description="Acidic residues" evidence="6">
    <location>
        <begin position="386"/>
        <end position="395"/>
    </location>
</feature>
<dbReference type="PANTHER" id="PTHR44040:SF1">
    <property type="entry name" value="RETINOBLASTOMA-BINDING PROTEIN 5"/>
    <property type="match status" value="1"/>
</dbReference>
<keyword evidence="2 5" id="KW-0853">WD repeat</keyword>
<dbReference type="PANTHER" id="PTHR44040">
    <property type="entry name" value="RETINOBLASTOMA-BINDING PROTEIN 5"/>
    <property type="match status" value="1"/>
</dbReference>
<feature type="compositionally biased region" description="Basic and acidic residues" evidence="6">
    <location>
        <begin position="539"/>
        <end position="563"/>
    </location>
</feature>
<feature type="compositionally biased region" description="Basic and acidic residues" evidence="6">
    <location>
        <begin position="462"/>
        <end position="473"/>
    </location>
</feature>
<feature type="region of interest" description="Disordered" evidence="6">
    <location>
        <begin position="385"/>
        <end position="404"/>
    </location>
</feature>
<evidence type="ECO:0000256" key="2">
    <source>
        <dbReference type="ARBA" id="ARBA00022574"/>
    </source>
</evidence>
<sequence length="563" mass="63401">MNLELLQSFGQNHPEEFDGALDCVSIAVTCAFNRQGTILAVGCNDGRIVLWDFLTRGIAKVINAHVHPVCSLSVNRNGHKLLSAATDNTVSIWDVQNGECDRTYRFPSPILKVQFHPRNSEIFIVSPLKHAVVKMELNAHSIVPLDDESDLNIVTSFDRRGKHIYTGNAKGRILVFATDSLELVASFRVTTGTLNTTAIKSIEFARRGDCFLVNSADRIIRVYESGEVLACGKDGEPEPIQKLQDLVNRTMWKKCCFSGDGEYIVAGSARQHSLYIWEKSVGNLVKILHGTKGELLLDVVWHPVRPIIASISSGVVSIWAQNQVENWSAFAPDFKELDENVEYEERESEFDIEDEDKEKEETKGPDEEDEEVDVTSIEPIRAFVSSDEEAEDEGAPPELMKKDEIWENKPSLPSELIFHYLVTRYIDEEAEDEGALMYLPVSPEIDDPEEGWPLASDLASEEPIKEYKEKDSSDQASSPKKRKTKSVDIDLPDAPIDEIHPFLNVKKPQDKSQQKKGTRPKQRQGKPEKSRGKEKHQTKHADKSDSDQKENIGRKIRYTNDDA</sequence>
<feature type="region of interest" description="Disordered" evidence="6">
    <location>
        <begin position="344"/>
        <end position="375"/>
    </location>
</feature>
<evidence type="ECO:0000256" key="3">
    <source>
        <dbReference type="ARBA" id="ARBA00022737"/>
    </source>
</evidence>
<dbReference type="OrthoDB" id="196858at2759"/>
<dbReference type="InterPro" id="IPR015943">
    <property type="entry name" value="WD40/YVTN_repeat-like_dom_sf"/>
</dbReference>
<gene>
    <name evidence="7" type="ORF">SPHA_69577</name>
</gene>
<dbReference type="InterPro" id="IPR019775">
    <property type="entry name" value="WD40_repeat_CS"/>
</dbReference>